<dbReference type="GO" id="GO:0051301">
    <property type="term" value="P:cell division"/>
    <property type="evidence" value="ECO:0007669"/>
    <property type="project" value="UniProtKB-KW"/>
</dbReference>
<dbReference type="GO" id="GO:0005525">
    <property type="term" value="F:GTP binding"/>
    <property type="evidence" value="ECO:0007669"/>
    <property type="project" value="UniProtKB-KW"/>
</dbReference>
<name>A0A7J2TKE6_ARCFL</name>
<comment type="caution">
    <text evidence="4">The sequence shown here is derived from an EMBL/GenBank/DDBJ whole genome shotgun (WGS) entry which is preliminary data.</text>
</comment>
<dbReference type="Pfam" id="PF21011">
    <property type="entry name" value="CetZ_C"/>
    <property type="match status" value="1"/>
</dbReference>
<proteinExistence type="predicted"/>
<reference evidence="4" key="1">
    <citation type="journal article" date="2020" name="mSystems">
        <title>Genome- and Community-Level Interaction Insights into Carbon Utilization and Element Cycling Functions of Hydrothermarchaeota in Hydrothermal Sediment.</title>
        <authorList>
            <person name="Zhou Z."/>
            <person name="Liu Y."/>
            <person name="Xu W."/>
            <person name="Pan J."/>
            <person name="Luo Z.H."/>
            <person name="Li M."/>
        </authorList>
    </citation>
    <scope>NUCLEOTIDE SEQUENCE [LARGE SCALE GENOMIC DNA]</scope>
    <source>
        <strain evidence="4">SpSt-26</strain>
    </source>
</reference>
<organism evidence="4">
    <name type="scientific">Archaeoglobus fulgidus</name>
    <dbReference type="NCBI Taxonomy" id="2234"/>
    <lineage>
        <taxon>Archaea</taxon>
        <taxon>Methanobacteriati</taxon>
        <taxon>Methanobacteriota</taxon>
        <taxon>Archaeoglobi</taxon>
        <taxon>Archaeoglobales</taxon>
        <taxon>Archaeoglobaceae</taxon>
        <taxon>Archaeoglobus</taxon>
    </lineage>
</organism>
<dbReference type="InterPro" id="IPR048737">
    <property type="entry name" value="CetZ_C"/>
</dbReference>
<dbReference type="InterPro" id="IPR036525">
    <property type="entry name" value="Tubulin/FtsZ_GTPase_sf"/>
</dbReference>
<evidence type="ECO:0000259" key="3">
    <source>
        <dbReference type="Pfam" id="PF21011"/>
    </source>
</evidence>
<dbReference type="EMBL" id="DSLA01000079">
    <property type="protein sequence ID" value="HEH35502.1"/>
    <property type="molecule type" value="Genomic_DNA"/>
</dbReference>
<gene>
    <name evidence="4" type="ORF">ENP88_05020</name>
</gene>
<dbReference type="Gene3D" id="3.40.50.1440">
    <property type="entry name" value="Tubulin/FtsZ, GTPase domain"/>
    <property type="match status" value="1"/>
</dbReference>
<feature type="domain" description="Tubulin-like CetZ C-terminal" evidence="3">
    <location>
        <begin position="150"/>
        <end position="301"/>
    </location>
</feature>
<keyword evidence="1" id="KW-0547">Nucleotide-binding</keyword>
<protein>
    <submittedName>
        <fullName evidence="4">Cell division protein</fullName>
    </submittedName>
</protein>
<evidence type="ECO:0000256" key="1">
    <source>
        <dbReference type="ARBA" id="ARBA00022741"/>
    </source>
</evidence>
<keyword evidence="4" id="KW-0132">Cell division</keyword>
<evidence type="ECO:0000313" key="4">
    <source>
        <dbReference type="EMBL" id="HEH35502.1"/>
    </source>
</evidence>
<dbReference type="Gene3D" id="3.30.1330.20">
    <property type="entry name" value="Tubulin/FtsZ, C-terminal domain"/>
    <property type="match status" value="1"/>
</dbReference>
<keyword evidence="2" id="KW-0342">GTP-binding</keyword>
<accession>A0A7J2TKE6</accession>
<dbReference type="AlphaFoldDB" id="A0A7J2TKE6"/>
<dbReference type="InterPro" id="IPR037103">
    <property type="entry name" value="Tubulin/FtsZ-like_C"/>
</dbReference>
<keyword evidence="4" id="KW-0131">Cell cycle</keyword>
<sequence>MRLLTIGVGLRGAKIAEGFQKRGARVNRVPLFKCFAILGDENQMKTIAIRDDRKFYVPSKKAVPGVLNSITKIYEIWEGCQIILSLEDDYAFDIALELNERIKEVFEDPVMSLVLIPTLGSVDLAELKRKLIEIRKRSDILFLFEGRIGIEEKILNSMNILALAGEVDIKKRVAGEVVVDTSDIFNALKSGGFSVIGFAEKEIPFSIFKKKSELKAIRTKRMIELYELALQNLSISAKVEEAKSSLILFASPKEEITMEGIFEIIGKIEKMNSSMEIRYGDCPMQKRKVSLVLLFSGIKSIKF</sequence>
<evidence type="ECO:0000256" key="2">
    <source>
        <dbReference type="ARBA" id="ARBA00023134"/>
    </source>
</evidence>